<feature type="domain" description="NADP-dependent oxidoreductase" evidence="7">
    <location>
        <begin position="21"/>
        <end position="279"/>
    </location>
</feature>
<dbReference type="InterPro" id="IPR020471">
    <property type="entry name" value="AKR"/>
</dbReference>
<dbReference type="RefSeq" id="XP_020071976.1">
    <property type="nucleotide sequence ID" value="XM_020212536.1"/>
</dbReference>
<gene>
    <name evidence="8" type="primary">AKR4</name>
    <name evidence="8" type="ORF">BN1211_1494</name>
    <name evidence="9" type="ORF">CYBJADRAFT_124478</name>
</gene>
<feature type="active site" description="Proton donor" evidence="4">
    <location>
        <position position="61"/>
    </location>
</feature>
<organism evidence="8 10">
    <name type="scientific">Cyberlindnera jadinii (strain ATCC 18201 / CBS 1600 / BCRC 20928 / JCM 3617 / NBRC 0987 / NRRL Y-1542)</name>
    <name type="common">Torula yeast</name>
    <name type="synonym">Candida utilis</name>
    <dbReference type="NCBI Taxonomy" id="983966"/>
    <lineage>
        <taxon>Eukaryota</taxon>
        <taxon>Fungi</taxon>
        <taxon>Dikarya</taxon>
        <taxon>Ascomycota</taxon>
        <taxon>Saccharomycotina</taxon>
        <taxon>Saccharomycetes</taxon>
        <taxon>Phaffomycetales</taxon>
        <taxon>Phaffomycetaceae</taxon>
        <taxon>Cyberlindnera</taxon>
    </lineage>
</organism>
<evidence type="ECO:0000313" key="10">
    <source>
        <dbReference type="Proteomes" id="UP000038830"/>
    </source>
</evidence>
<evidence type="ECO:0000313" key="11">
    <source>
        <dbReference type="Proteomes" id="UP000094389"/>
    </source>
</evidence>
<name>A0A0H5C0T5_CYBJN</name>
<dbReference type="AlphaFoldDB" id="A0A0H5C0T5"/>
<reference evidence="9 11" key="3">
    <citation type="journal article" date="2016" name="Proc. Natl. Acad. Sci. U.S.A.">
        <title>Comparative genomics of biotechnologically important yeasts.</title>
        <authorList>
            <person name="Riley R."/>
            <person name="Haridas S."/>
            <person name="Wolfe K.H."/>
            <person name="Lopes M.R."/>
            <person name="Hittinger C.T."/>
            <person name="Goeker M."/>
            <person name="Salamov A.A."/>
            <person name="Wisecaver J.H."/>
            <person name="Long T.M."/>
            <person name="Calvey C.H."/>
            <person name="Aerts A.L."/>
            <person name="Barry K.W."/>
            <person name="Choi C."/>
            <person name="Clum A."/>
            <person name="Coughlan A.Y."/>
            <person name="Deshpande S."/>
            <person name="Douglass A.P."/>
            <person name="Hanson S.J."/>
            <person name="Klenk H.-P."/>
            <person name="LaButti K.M."/>
            <person name="Lapidus A."/>
            <person name="Lindquist E.A."/>
            <person name="Lipzen A.M."/>
            <person name="Meier-Kolthoff J.P."/>
            <person name="Ohm R.A."/>
            <person name="Otillar R.P."/>
            <person name="Pangilinan J.L."/>
            <person name="Peng Y."/>
            <person name="Rokas A."/>
            <person name="Rosa C.A."/>
            <person name="Scheuner C."/>
            <person name="Sibirny A.A."/>
            <person name="Slot J.C."/>
            <person name="Stielow J.B."/>
            <person name="Sun H."/>
            <person name="Kurtzman C.P."/>
            <person name="Blackwell M."/>
            <person name="Grigoriev I.V."/>
            <person name="Jeffries T.W."/>
        </authorList>
    </citation>
    <scope>NUCLEOTIDE SEQUENCE [LARGE SCALE GENOMIC DNA]</scope>
    <source>
        <strain evidence="11">ATCC 18201 / CBS 1600 / BCRC 20928 / JCM 3617 / NBRC 0987 / NRRL Y-1542</strain>
        <strain evidence="9">NRRL Y-1542</strain>
    </source>
</reference>
<dbReference type="PRINTS" id="PR00069">
    <property type="entry name" value="ALDKETRDTASE"/>
</dbReference>
<dbReference type="InterPro" id="IPR023210">
    <property type="entry name" value="NADP_OxRdtase_dom"/>
</dbReference>
<dbReference type="OMA" id="IGTGTRW"/>
<evidence type="ECO:0000313" key="9">
    <source>
        <dbReference type="EMBL" id="ODV74937.1"/>
    </source>
</evidence>
<dbReference type="Pfam" id="PF00248">
    <property type="entry name" value="Aldo_ket_red"/>
    <property type="match status" value="1"/>
</dbReference>
<dbReference type="PIRSF" id="PIRSF000097">
    <property type="entry name" value="AKR"/>
    <property type="match status" value="1"/>
</dbReference>
<evidence type="ECO:0000256" key="6">
    <source>
        <dbReference type="PIRSR" id="PIRSR000097-3"/>
    </source>
</evidence>
<evidence type="ECO:0000256" key="3">
    <source>
        <dbReference type="ARBA" id="ARBA00023002"/>
    </source>
</evidence>
<dbReference type="InterPro" id="IPR036812">
    <property type="entry name" value="NAD(P)_OxRdtase_dom_sf"/>
</dbReference>
<reference evidence="8" key="1">
    <citation type="submission" date="2014-12" db="EMBL/GenBank/DDBJ databases">
        <authorList>
            <person name="Jaenicke S."/>
        </authorList>
    </citation>
    <scope>NUCLEOTIDE SEQUENCE [LARGE SCALE GENOMIC DNA]</scope>
    <source>
        <strain evidence="8">CBS1600</strain>
    </source>
</reference>
<dbReference type="Gene3D" id="3.20.20.100">
    <property type="entry name" value="NADP-dependent oxidoreductase domain"/>
    <property type="match status" value="1"/>
</dbReference>
<comment type="similarity">
    <text evidence="1">Belongs to the aldo/keto reductase family.</text>
</comment>
<reference evidence="10" key="2">
    <citation type="journal article" date="2015" name="J. Biotechnol.">
        <title>The structure of the Cyberlindnera jadinii genome and its relation to Candida utilis analyzed by the occurrence of single nucleotide polymorphisms.</title>
        <authorList>
            <person name="Rupp O."/>
            <person name="Brinkrolf K."/>
            <person name="Buerth C."/>
            <person name="Kunigo M."/>
            <person name="Schneider J."/>
            <person name="Jaenicke S."/>
            <person name="Goesmann A."/>
            <person name="Puehler A."/>
            <person name="Jaeger K.-E."/>
            <person name="Ernst J.F."/>
        </authorList>
    </citation>
    <scope>NUCLEOTIDE SEQUENCE [LARGE SCALE GENOMIC DNA]</scope>
    <source>
        <strain evidence="10">ATCC 18201 / CBS 1600 / BCRC 20928 / JCM 3617 / NBRC 0987 / NRRL Y-1542</strain>
    </source>
</reference>
<dbReference type="SUPFAM" id="SSF51430">
    <property type="entry name" value="NAD(P)-linked oxidoreductase"/>
    <property type="match status" value="1"/>
</dbReference>
<evidence type="ECO:0000256" key="4">
    <source>
        <dbReference type="PIRSR" id="PIRSR000097-1"/>
    </source>
</evidence>
<keyword evidence="11" id="KW-1185">Reference proteome</keyword>
<feature type="site" description="Lowers pKa of active site Tyr" evidence="6">
    <location>
        <position position="86"/>
    </location>
</feature>
<keyword evidence="2" id="KW-0521">NADP</keyword>
<sequence>MSIKYFTLNNGNKIPAISIVGTGTQWYKTDRSGPVDEKLVEQLEYALSLPGVVHIDIAENYGTYRELGLALKNSKKPREEIWITDKFSKISKTPREALEQSLKVIGVEYVDLYLIHDPFYDQSNPGYDILQAWKYLEELYKEGKAKNIGVSNWRVEDFEKLLPVAEVKPAVNQIEFSAFLQNQTPGIYDYAKTHGIQLEAYSPLAPLSTRKGETGPFYDLLDELTKKYNKDAGSILLNWVYSVGVLPVTTSSKKERIASADKVFEFELDDEDVKKITKLGQQHATVRQYWKPQYDQYN</sequence>
<evidence type="ECO:0000256" key="2">
    <source>
        <dbReference type="ARBA" id="ARBA00022857"/>
    </source>
</evidence>
<dbReference type="GO" id="GO:0016652">
    <property type="term" value="F:oxidoreductase activity, acting on NAD(P)H as acceptor"/>
    <property type="evidence" value="ECO:0007669"/>
    <property type="project" value="InterPro"/>
</dbReference>
<keyword evidence="3" id="KW-0560">Oxidoreductase</keyword>
<dbReference type="FunFam" id="3.20.20.100:FF:000002">
    <property type="entry name" value="2,5-diketo-D-gluconic acid reductase A"/>
    <property type="match status" value="1"/>
</dbReference>
<dbReference type="GeneID" id="30986932"/>
<dbReference type="InterPro" id="IPR044494">
    <property type="entry name" value="AKR3C2/3"/>
</dbReference>
<evidence type="ECO:0000256" key="5">
    <source>
        <dbReference type="PIRSR" id="PIRSR000097-2"/>
    </source>
</evidence>
<dbReference type="Proteomes" id="UP000094389">
    <property type="component" value="Unassembled WGS sequence"/>
</dbReference>
<accession>A0A0H5C0T5</accession>
<accession>A0A1E4S5X0</accession>
<dbReference type="Proteomes" id="UP000038830">
    <property type="component" value="Unassembled WGS sequence"/>
</dbReference>
<dbReference type="PANTHER" id="PTHR43827">
    <property type="entry name" value="2,5-DIKETO-D-GLUCONIC ACID REDUCTASE"/>
    <property type="match status" value="1"/>
</dbReference>
<dbReference type="GO" id="GO:0016616">
    <property type="term" value="F:oxidoreductase activity, acting on the CH-OH group of donors, NAD or NADP as acceptor"/>
    <property type="evidence" value="ECO:0007669"/>
    <property type="project" value="UniProtKB-ARBA"/>
</dbReference>
<evidence type="ECO:0000256" key="1">
    <source>
        <dbReference type="ARBA" id="ARBA00007905"/>
    </source>
</evidence>
<evidence type="ECO:0000313" key="8">
    <source>
        <dbReference type="EMBL" id="CEP21405.1"/>
    </source>
</evidence>
<feature type="binding site" evidence="5">
    <location>
        <position position="116"/>
    </location>
    <ligand>
        <name>substrate</name>
    </ligand>
</feature>
<proteinExistence type="inferred from homology"/>
<dbReference type="EMBL" id="CDQK01000002">
    <property type="protein sequence ID" value="CEP21405.1"/>
    <property type="molecule type" value="Genomic_DNA"/>
</dbReference>
<dbReference type="STRING" id="983966.A0A0H5C0T5"/>
<dbReference type="OrthoDB" id="416253at2759"/>
<evidence type="ECO:0000259" key="7">
    <source>
        <dbReference type="Pfam" id="PF00248"/>
    </source>
</evidence>
<dbReference type="CDD" id="cd19120">
    <property type="entry name" value="AKR_AKR3C2-3"/>
    <property type="match status" value="1"/>
</dbReference>
<dbReference type="PANTHER" id="PTHR43827:SF3">
    <property type="entry name" value="NADP-DEPENDENT OXIDOREDUCTASE DOMAIN-CONTAINING PROTEIN"/>
    <property type="match status" value="1"/>
</dbReference>
<dbReference type="EMBL" id="KV453927">
    <property type="protein sequence ID" value="ODV74937.1"/>
    <property type="molecule type" value="Genomic_DNA"/>
</dbReference>
<protein>
    <submittedName>
        <fullName evidence="8">AKR4 protein</fullName>
    </submittedName>
    <submittedName>
        <fullName evidence="9">Aldo/keto reductase</fullName>
    </submittedName>
</protein>